<dbReference type="InterPro" id="IPR000891">
    <property type="entry name" value="PYR_CT"/>
</dbReference>
<dbReference type="GO" id="GO:0003852">
    <property type="term" value="F:2-isopropylmalate synthase activity"/>
    <property type="evidence" value="ECO:0007669"/>
    <property type="project" value="InterPro"/>
</dbReference>
<evidence type="ECO:0000259" key="4">
    <source>
        <dbReference type="PROSITE" id="PS50991"/>
    </source>
</evidence>
<dbReference type="Pfam" id="PF00682">
    <property type="entry name" value="HMGL-like"/>
    <property type="match status" value="1"/>
</dbReference>
<dbReference type="AlphaFoldDB" id="A0A381NC32"/>
<organism evidence="5">
    <name type="scientific">marine metagenome</name>
    <dbReference type="NCBI Taxonomy" id="408172"/>
    <lineage>
        <taxon>unclassified sequences</taxon>
        <taxon>metagenomes</taxon>
        <taxon>ecological metagenomes</taxon>
    </lineage>
</organism>
<dbReference type="SUPFAM" id="SSF110921">
    <property type="entry name" value="2-isopropylmalate synthase LeuA, allosteric (dimerisation) domain"/>
    <property type="match status" value="1"/>
</dbReference>
<dbReference type="InterPro" id="IPR013709">
    <property type="entry name" value="2-isopropylmalate_synth_dimer"/>
</dbReference>
<dbReference type="PROSITE" id="PS00816">
    <property type="entry name" value="AIPM_HOMOCIT_SYNTH_2"/>
    <property type="match status" value="1"/>
</dbReference>
<evidence type="ECO:0000256" key="2">
    <source>
        <dbReference type="ARBA" id="ARBA00022679"/>
    </source>
</evidence>
<dbReference type="Gene3D" id="3.20.20.70">
    <property type="entry name" value="Aldolase class I"/>
    <property type="match status" value="1"/>
</dbReference>
<evidence type="ECO:0000256" key="1">
    <source>
        <dbReference type="ARBA" id="ARBA00022605"/>
    </source>
</evidence>
<dbReference type="InterPro" id="IPR050073">
    <property type="entry name" value="2-IPM_HCS-like"/>
</dbReference>
<keyword evidence="2" id="KW-0808">Transferase</keyword>
<dbReference type="SUPFAM" id="SSF51569">
    <property type="entry name" value="Aldolase"/>
    <property type="match status" value="1"/>
</dbReference>
<evidence type="ECO:0000256" key="3">
    <source>
        <dbReference type="ARBA" id="ARBA00023304"/>
    </source>
</evidence>
<accession>A0A381NC32</accession>
<dbReference type="PROSITE" id="PS50991">
    <property type="entry name" value="PYR_CT"/>
    <property type="match status" value="1"/>
</dbReference>
<protein>
    <recommendedName>
        <fullName evidence="4">Pyruvate carboxyltransferase domain-containing protein</fullName>
    </recommendedName>
</protein>
<dbReference type="Pfam" id="PF22617">
    <property type="entry name" value="HCS_D2"/>
    <property type="match status" value="1"/>
</dbReference>
<dbReference type="SMART" id="SM00917">
    <property type="entry name" value="LeuA_dimer"/>
    <property type="match status" value="1"/>
</dbReference>
<dbReference type="InterPro" id="IPR013785">
    <property type="entry name" value="Aldolase_TIM"/>
</dbReference>
<dbReference type="PANTHER" id="PTHR10277:SF57">
    <property type="entry name" value="(R)-CITRAMALATE SYNTHASE CIMA"/>
    <property type="match status" value="1"/>
</dbReference>
<keyword evidence="3" id="KW-0100">Branched-chain amino acid biosynthesis</keyword>
<gene>
    <name evidence="5" type="ORF">METZ01_LOCUS4162</name>
</gene>
<dbReference type="PANTHER" id="PTHR10277">
    <property type="entry name" value="HOMOCITRATE SYNTHASE-RELATED"/>
    <property type="match status" value="1"/>
</dbReference>
<dbReference type="InterPro" id="IPR002034">
    <property type="entry name" value="AIPM/Hcit_synth_CS"/>
</dbReference>
<reference evidence="5" key="1">
    <citation type="submission" date="2018-05" db="EMBL/GenBank/DDBJ databases">
        <authorList>
            <person name="Lanie J.A."/>
            <person name="Ng W.-L."/>
            <person name="Kazmierczak K.M."/>
            <person name="Andrzejewski T.M."/>
            <person name="Davidsen T.M."/>
            <person name="Wayne K.J."/>
            <person name="Tettelin H."/>
            <person name="Glass J.I."/>
            <person name="Rusch D."/>
            <person name="Podicherti R."/>
            <person name="Tsui H.-C.T."/>
            <person name="Winkler M.E."/>
        </authorList>
    </citation>
    <scope>NUCLEOTIDE SEQUENCE</scope>
</reference>
<dbReference type="Gene3D" id="3.30.160.740">
    <property type="match status" value="1"/>
</dbReference>
<dbReference type="Gene3D" id="3.30.160.340">
    <property type="match status" value="1"/>
</dbReference>
<proteinExistence type="predicted"/>
<dbReference type="InterPro" id="IPR036230">
    <property type="entry name" value="LeuA_allosteric_dom_sf"/>
</dbReference>
<evidence type="ECO:0000313" key="5">
    <source>
        <dbReference type="EMBL" id="SUZ51308.1"/>
    </source>
</evidence>
<dbReference type="Pfam" id="PF08502">
    <property type="entry name" value="LeuA_dimer"/>
    <property type="match status" value="1"/>
</dbReference>
<dbReference type="InterPro" id="IPR054691">
    <property type="entry name" value="LeuA/HCS_post-cat"/>
</dbReference>
<dbReference type="PROSITE" id="PS00815">
    <property type="entry name" value="AIPM_HOMOCIT_SYNTH_1"/>
    <property type="match status" value="1"/>
</dbReference>
<keyword evidence="1" id="KW-0028">Amino-acid biosynthesis</keyword>
<dbReference type="EMBL" id="UINC01000217">
    <property type="protein sequence ID" value="SUZ51308.1"/>
    <property type="molecule type" value="Genomic_DNA"/>
</dbReference>
<sequence length="518" mass="57493">MSSNRTAHTMSSTKKIQLMDTTLRDGEQTQGVSFTPPEKANIAKTLLKKLRVDRIEVTSARISEGELGSVQNITEWAAENGFLECIEVLGFIDHKRSVDWIKESGSTVMNLLTKGSENHCTNQLRKTLKEHLADIHNTIKYAHSKNLNVNVYLEDWSNGYHNSPEYVYEMMDALKDEGINHFMLPDTLGVLSPDEVFSSLSDMIERFPWATIDFHPHNDYGLGVANVYYAVKAGVRNIHCTMNCLGERAGNASLAEIAVVLHDKLGMKLSIDESHLAPVSEMIESFSGKRLAENTPIVGENVFTQTSGIHADGDKKGNLYHNPIVPERFGRKRSYALGKMSGKASLAKNLELLGIQLVDENLNKVLKRVVELGDSKKSLTAADLPFIITDVLETSDTQRIELLNCSITSGYNLRATATIHLKIDSKEYHEAGSGNGGYDAFMSAIKKILKRTHLDAPELVDYQVRIPRGGKTNALTEAIITWQVKGKRLQTIGIDSDQVISAVNATLKMLNLQLLQKK</sequence>
<feature type="domain" description="Pyruvate carboxyltransferase" evidence="4">
    <location>
        <begin position="16"/>
        <end position="277"/>
    </location>
</feature>
<name>A0A381NC32_9ZZZZ</name>
<dbReference type="GO" id="GO:0009098">
    <property type="term" value="P:L-leucine biosynthetic process"/>
    <property type="evidence" value="ECO:0007669"/>
    <property type="project" value="InterPro"/>
</dbReference>